<reference evidence="2" key="1">
    <citation type="journal article" date="2014" name="Int. J. Syst. Evol. Microbiol.">
        <title>Complete genome sequence of Corynebacterium casei LMG S-19264T (=DSM 44701T), isolated from a smear-ripened cheese.</title>
        <authorList>
            <consortium name="US DOE Joint Genome Institute (JGI-PGF)"/>
            <person name="Walter F."/>
            <person name="Albersmeier A."/>
            <person name="Kalinowski J."/>
            <person name="Ruckert C."/>
        </authorList>
    </citation>
    <scope>NUCLEOTIDE SEQUENCE</scope>
    <source>
        <strain evidence="2">CGMCC 1.12214</strain>
    </source>
</reference>
<proteinExistence type="predicted"/>
<evidence type="ECO:0000256" key="1">
    <source>
        <dbReference type="SAM" id="SignalP"/>
    </source>
</evidence>
<keyword evidence="3" id="KW-1185">Reference proteome</keyword>
<feature type="signal peptide" evidence="1">
    <location>
        <begin position="1"/>
        <end position="30"/>
    </location>
</feature>
<accession>A0A917IBR2</accession>
<keyword evidence="1" id="KW-0732">Signal</keyword>
<evidence type="ECO:0000313" key="3">
    <source>
        <dbReference type="Proteomes" id="UP000603912"/>
    </source>
</evidence>
<dbReference type="PROSITE" id="PS51318">
    <property type="entry name" value="TAT"/>
    <property type="match status" value="1"/>
</dbReference>
<feature type="chain" id="PRO_5037548240" evidence="1">
    <location>
        <begin position="31"/>
        <end position="170"/>
    </location>
</feature>
<dbReference type="InterPro" id="IPR006311">
    <property type="entry name" value="TAT_signal"/>
</dbReference>
<dbReference type="RefSeq" id="WP_188519191.1">
    <property type="nucleotide sequence ID" value="NZ_BMES01000002.1"/>
</dbReference>
<protein>
    <submittedName>
        <fullName evidence="2">Uncharacterized protein</fullName>
    </submittedName>
</protein>
<gene>
    <name evidence="2" type="ORF">GCM10007036_37340</name>
</gene>
<comment type="caution">
    <text evidence="2">The sequence shown here is derived from an EMBL/GenBank/DDBJ whole genome shotgun (WGS) entry which is preliminary data.</text>
</comment>
<name>A0A917IBR2_9HYPH</name>
<dbReference type="AlphaFoldDB" id="A0A917IBR2"/>
<dbReference type="Proteomes" id="UP000603912">
    <property type="component" value="Unassembled WGS sequence"/>
</dbReference>
<evidence type="ECO:0000313" key="2">
    <source>
        <dbReference type="EMBL" id="GGH28249.1"/>
    </source>
</evidence>
<reference evidence="2" key="2">
    <citation type="submission" date="2020-09" db="EMBL/GenBank/DDBJ databases">
        <authorList>
            <person name="Sun Q."/>
            <person name="Zhou Y."/>
        </authorList>
    </citation>
    <scope>NUCLEOTIDE SEQUENCE</scope>
    <source>
        <strain evidence="2">CGMCC 1.12214</strain>
    </source>
</reference>
<sequence length="170" mass="17638">MSRSFDRRAVLGLGASALAAGIVASSPVLAQMAGGPAISGISVDIRPLEAKGLNGFAEALGAAVHRQLSREFAGQITRDRRAPVLYVQLTAISMTPPAGPAVGRGRGGGGGAESDFLEGTVSLGGQSFPLLVQQNAGTAGDWRRPEVNDRRRFDALAYAFAHWARRKVGG</sequence>
<dbReference type="EMBL" id="BMES01000002">
    <property type="protein sequence ID" value="GGH28249.1"/>
    <property type="molecule type" value="Genomic_DNA"/>
</dbReference>
<organism evidence="2 3">
    <name type="scientific">Alsobacter metallidurans</name>
    <dbReference type="NCBI Taxonomy" id="340221"/>
    <lineage>
        <taxon>Bacteria</taxon>
        <taxon>Pseudomonadati</taxon>
        <taxon>Pseudomonadota</taxon>
        <taxon>Alphaproteobacteria</taxon>
        <taxon>Hyphomicrobiales</taxon>
        <taxon>Alsobacteraceae</taxon>
        <taxon>Alsobacter</taxon>
    </lineage>
</organism>